<feature type="transmembrane region" description="Helical" evidence="6">
    <location>
        <begin position="702"/>
        <end position="724"/>
    </location>
</feature>
<evidence type="ECO:0000256" key="6">
    <source>
        <dbReference type="SAM" id="Phobius"/>
    </source>
</evidence>
<dbReference type="PANTHER" id="PTHR30287:SF1">
    <property type="entry name" value="INNER MEMBRANE PROTEIN"/>
    <property type="match status" value="1"/>
</dbReference>
<keyword evidence="3 6" id="KW-0812">Transmembrane</keyword>
<accession>A0ABT2JFU6</accession>
<dbReference type="PANTHER" id="PTHR30287">
    <property type="entry name" value="MEMBRANE COMPONENT OF PREDICTED ABC SUPERFAMILY METABOLITE UPTAKE TRANSPORTER"/>
    <property type="match status" value="1"/>
</dbReference>
<dbReference type="InterPro" id="IPR038766">
    <property type="entry name" value="Membrane_comp_ABC_pdt"/>
</dbReference>
<dbReference type="InterPro" id="IPR003838">
    <property type="entry name" value="ABC3_permease_C"/>
</dbReference>
<evidence type="ECO:0000256" key="5">
    <source>
        <dbReference type="ARBA" id="ARBA00023136"/>
    </source>
</evidence>
<evidence type="ECO:0000259" key="7">
    <source>
        <dbReference type="Pfam" id="PF02687"/>
    </source>
</evidence>
<feature type="domain" description="ABC3 transporter permease C-terminal" evidence="7">
    <location>
        <begin position="706"/>
        <end position="816"/>
    </location>
</feature>
<comment type="caution">
    <text evidence="8">The sequence shown here is derived from an EMBL/GenBank/DDBJ whole genome shotgun (WGS) entry which is preliminary data.</text>
</comment>
<evidence type="ECO:0000256" key="3">
    <source>
        <dbReference type="ARBA" id="ARBA00022692"/>
    </source>
</evidence>
<dbReference type="Pfam" id="PF02687">
    <property type="entry name" value="FtsX"/>
    <property type="match status" value="2"/>
</dbReference>
<feature type="transmembrane region" description="Helical" evidence="6">
    <location>
        <begin position="245"/>
        <end position="270"/>
    </location>
</feature>
<feature type="transmembrane region" description="Helical" evidence="6">
    <location>
        <begin position="300"/>
        <end position="322"/>
    </location>
</feature>
<sequence length="829" mass="85653">MLRLALRTLRFRKGAFLATFLAMTFGAVIVLACGGLMETGIRSEVPAQRLAGVPIVVTAGQSYQLPKENPDDPEEDVMSGVLAERVRLDTDLLSSVDSVPGVANAVGDVTFPTEVAGAPVEAHGWAAAPPDLRTGEAPGRGEVVLAGDHRVGDEVEVVVHGRAETFTVSGIVDGGMYFADPDARRLAGHPDTVDAFALRTEPGADVGQVAAAVDEALRGSGAVVRTGDERGVAEFPEAVAGGENLIVLAGVFGGLSISVALFVVATTLGLSIQQRARELALLRAIGTTPGQLRRMVLGEAVVTSLFATAFGVLLGVLFGQWLFDRLADAGVVPREMVFHLGWIPMIVAVGSALLITLAAAWVAGRRAARARPTEALVEAGIQRRWLSPVRLILALLSFGGGIALFVVTIAVMTGPIAASTAGPAVLLWAIGLALIGPGITRVMLAVFRGPVRAVTGVGGYLATLNARTRTVRMAAVVTPIMLVTGVSTANIYLQTTTVEVANEAYAESLRADLVLRSATGGLPTDLVEDVRAVPGVAAASEFASTTAYVAAPYDDSQTEEGWPVQGVSADGAGETTSVALTEGSLADLRGDTIALPVDHAAELGRGIGDEITMTMGDGAEVDVRIVGLYPAREGFATLLMPADLVAEHTTSGLPAQILVRTADGASTDAVSSALAGLAPGVAVAGRDALTSDYAEQQELGALINYLMAGMIIAYTAISMVNTLVMSTSARRREFGLQRLTGSTRAQVLRMMGVEALMLAVIGVVLGTVVTAATVMPFTIVTDGSLLPSGPLWIYLSIVGATTVLTLGATLLTTWLSLRPRPAEAAVAPA</sequence>
<feature type="transmembrane region" description="Helical" evidence="6">
    <location>
        <begin position="791"/>
        <end position="811"/>
    </location>
</feature>
<gene>
    <name evidence="8" type="ORF">JT362_26365</name>
</gene>
<dbReference type="RefSeq" id="WP_260194500.1">
    <property type="nucleotide sequence ID" value="NZ_JAFFZE010000020.1"/>
</dbReference>
<keyword evidence="4 6" id="KW-1133">Transmembrane helix</keyword>
<feature type="transmembrane region" description="Helical" evidence="6">
    <location>
        <begin position="755"/>
        <end position="779"/>
    </location>
</feature>
<organism evidence="8 9">
    <name type="scientific">Actinophytocola gossypii</name>
    <dbReference type="NCBI Taxonomy" id="2812003"/>
    <lineage>
        <taxon>Bacteria</taxon>
        <taxon>Bacillati</taxon>
        <taxon>Actinomycetota</taxon>
        <taxon>Actinomycetes</taxon>
        <taxon>Pseudonocardiales</taxon>
        <taxon>Pseudonocardiaceae</taxon>
    </lineage>
</organism>
<comment type="subcellular location">
    <subcellularLocation>
        <location evidence="1">Cell membrane</location>
        <topology evidence="1">Multi-pass membrane protein</topology>
    </subcellularLocation>
</comment>
<evidence type="ECO:0000256" key="1">
    <source>
        <dbReference type="ARBA" id="ARBA00004651"/>
    </source>
</evidence>
<keyword evidence="5 6" id="KW-0472">Membrane</keyword>
<evidence type="ECO:0000256" key="2">
    <source>
        <dbReference type="ARBA" id="ARBA00022475"/>
    </source>
</evidence>
<evidence type="ECO:0000256" key="4">
    <source>
        <dbReference type="ARBA" id="ARBA00022989"/>
    </source>
</evidence>
<evidence type="ECO:0000313" key="8">
    <source>
        <dbReference type="EMBL" id="MCT2586651.1"/>
    </source>
</evidence>
<feature type="transmembrane region" description="Helical" evidence="6">
    <location>
        <begin position="342"/>
        <end position="363"/>
    </location>
</feature>
<name>A0ABT2JFU6_9PSEU</name>
<reference evidence="8 9" key="1">
    <citation type="submission" date="2021-02" db="EMBL/GenBank/DDBJ databases">
        <title>Actinophytocola xerophila sp. nov., isolated from soil of cotton cropping field.</title>
        <authorList>
            <person name="Huang R."/>
            <person name="Chen X."/>
            <person name="Ge X."/>
            <person name="Liu W."/>
        </authorList>
    </citation>
    <scope>NUCLEOTIDE SEQUENCE [LARGE SCALE GENOMIC DNA]</scope>
    <source>
        <strain evidence="8 9">S1-96</strain>
    </source>
</reference>
<feature type="transmembrane region" description="Helical" evidence="6">
    <location>
        <begin position="473"/>
        <end position="493"/>
    </location>
</feature>
<protein>
    <submittedName>
        <fullName evidence="8">FtsX-like permease family protein</fullName>
    </submittedName>
</protein>
<proteinExistence type="predicted"/>
<dbReference type="EMBL" id="JAFFZE010000020">
    <property type="protein sequence ID" value="MCT2586651.1"/>
    <property type="molecule type" value="Genomic_DNA"/>
</dbReference>
<feature type="domain" description="ABC3 transporter permease C-terminal" evidence="7">
    <location>
        <begin position="251"/>
        <end position="370"/>
    </location>
</feature>
<feature type="transmembrane region" description="Helical" evidence="6">
    <location>
        <begin position="425"/>
        <end position="447"/>
    </location>
</feature>
<dbReference type="PROSITE" id="PS51257">
    <property type="entry name" value="PROKAR_LIPOPROTEIN"/>
    <property type="match status" value="1"/>
</dbReference>
<keyword evidence="2" id="KW-1003">Cell membrane</keyword>
<evidence type="ECO:0000313" key="9">
    <source>
        <dbReference type="Proteomes" id="UP001156441"/>
    </source>
</evidence>
<dbReference type="Proteomes" id="UP001156441">
    <property type="component" value="Unassembled WGS sequence"/>
</dbReference>
<keyword evidence="9" id="KW-1185">Reference proteome</keyword>
<feature type="transmembrane region" description="Helical" evidence="6">
    <location>
        <begin position="391"/>
        <end position="413"/>
    </location>
</feature>